<dbReference type="PANTHER" id="PTHR48090:SF8">
    <property type="entry name" value="GLYCOSYLTRANSFERASE CSBB-RELATED"/>
    <property type="match status" value="1"/>
</dbReference>
<gene>
    <name evidence="3" type="ORF">H5P30_04880</name>
</gene>
<name>A0A7X1AWG8_9BACT</name>
<organism evidence="3 4">
    <name type="scientific">Puniceicoccus vermicola</name>
    <dbReference type="NCBI Taxonomy" id="388746"/>
    <lineage>
        <taxon>Bacteria</taxon>
        <taxon>Pseudomonadati</taxon>
        <taxon>Verrucomicrobiota</taxon>
        <taxon>Opitutia</taxon>
        <taxon>Puniceicoccales</taxon>
        <taxon>Puniceicoccaceae</taxon>
        <taxon>Puniceicoccus</taxon>
    </lineage>
</organism>
<dbReference type="PANTHER" id="PTHR48090">
    <property type="entry name" value="UNDECAPRENYL-PHOSPHATE 4-DEOXY-4-FORMAMIDO-L-ARABINOSE TRANSFERASE-RELATED"/>
    <property type="match status" value="1"/>
</dbReference>
<dbReference type="InterPro" id="IPR050256">
    <property type="entry name" value="Glycosyltransferase_2"/>
</dbReference>
<dbReference type="RefSeq" id="WP_185691837.1">
    <property type="nucleotide sequence ID" value="NZ_JACHVA010000046.1"/>
</dbReference>
<keyword evidence="3" id="KW-0808">Transferase</keyword>
<evidence type="ECO:0000259" key="2">
    <source>
        <dbReference type="Pfam" id="PF00535"/>
    </source>
</evidence>
<keyword evidence="1" id="KW-1133">Transmembrane helix</keyword>
<dbReference type="CDD" id="cd04187">
    <property type="entry name" value="DPM1_like_bac"/>
    <property type="match status" value="1"/>
</dbReference>
<keyword evidence="1" id="KW-0472">Membrane</keyword>
<dbReference type="InterPro" id="IPR001173">
    <property type="entry name" value="Glyco_trans_2-like"/>
</dbReference>
<accession>A0A7X1AWG8</accession>
<evidence type="ECO:0000313" key="3">
    <source>
        <dbReference type="EMBL" id="MBC2601112.1"/>
    </source>
</evidence>
<protein>
    <submittedName>
        <fullName evidence="3">Glycosyltransferase family 2 protein</fullName>
    </submittedName>
</protein>
<dbReference type="InterPro" id="IPR029044">
    <property type="entry name" value="Nucleotide-diphossugar_trans"/>
</dbReference>
<dbReference type="GO" id="GO:0005886">
    <property type="term" value="C:plasma membrane"/>
    <property type="evidence" value="ECO:0007669"/>
    <property type="project" value="TreeGrafter"/>
</dbReference>
<dbReference type="Gene3D" id="3.90.550.10">
    <property type="entry name" value="Spore Coat Polysaccharide Biosynthesis Protein SpsA, Chain A"/>
    <property type="match status" value="1"/>
</dbReference>
<comment type="caution">
    <text evidence="3">The sequence shown here is derived from an EMBL/GenBank/DDBJ whole genome shotgun (WGS) entry which is preliminary data.</text>
</comment>
<dbReference type="Proteomes" id="UP000525652">
    <property type="component" value="Unassembled WGS sequence"/>
</dbReference>
<feature type="transmembrane region" description="Helical" evidence="1">
    <location>
        <begin position="267"/>
        <end position="292"/>
    </location>
</feature>
<dbReference type="SUPFAM" id="SSF53448">
    <property type="entry name" value="Nucleotide-diphospho-sugar transferases"/>
    <property type="match status" value="1"/>
</dbReference>
<reference evidence="3 4" key="1">
    <citation type="submission" date="2020-07" db="EMBL/GenBank/DDBJ databases">
        <authorList>
            <person name="Feng X."/>
        </authorList>
    </citation>
    <scope>NUCLEOTIDE SEQUENCE [LARGE SCALE GENOMIC DNA]</scope>
    <source>
        <strain evidence="3 4">JCM14086</strain>
    </source>
</reference>
<dbReference type="EMBL" id="JACHVA010000046">
    <property type="protein sequence ID" value="MBC2601112.1"/>
    <property type="molecule type" value="Genomic_DNA"/>
</dbReference>
<dbReference type="Pfam" id="PF00535">
    <property type="entry name" value="Glycos_transf_2"/>
    <property type="match status" value="1"/>
</dbReference>
<dbReference type="GO" id="GO:0016740">
    <property type="term" value="F:transferase activity"/>
    <property type="evidence" value="ECO:0007669"/>
    <property type="project" value="UniProtKB-KW"/>
</dbReference>
<keyword evidence="1" id="KW-0812">Transmembrane</keyword>
<sequence length="317" mass="35640">MHEQTKISLVIPCFNEAGNIPGLLKELKAQQAAESYRWEFIFVDDGSADQTVQVLEDAQKELTGKVLIVEFSRNFGKEAAILAGLEHSTGEVVVVMDADLQDPPSLIGDMVRAILDDGFDMAATHRVDRSHEPPVRSFFSRMFYRVWNWLATTRLTPGARDFRAMSRAVVDCIVSLRESNRFSKGIFEWVGFRTKYFSYENRARAEGESGWSLPGLVSYALDGLFSFSILPLRFASLCGVTISICAFLWMAWVIVKTLMFGDEVAGYPSLVTILLFVSGIQLLCLGLIGEYLGRTYQESKARPHYLVRRVHQNGEDV</sequence>
<feature type="domain" description="Glycosyltransferase 2-like" evidence="2">
    <location>
        <begin position="8"/>
        <end position="147"/>
    </location>
</feature>
<keyword evidence="4" id="KW-1185">Reference proteome</keyword>
<evidence type="ECO:0000256" key="1">
    <source>
        <dbReference type="SAM" id="Phobius"/>
    </source>
</evidence>
<evidence type="ECO:0000313" key="4">
    <source>
        <dbReference type="Proteomes" id="UP000525652"/>
    </source>
</evidence>
<dbReference type="AlphaFoldDB" id="A0A7X1AWG8"/>
<feature type="transmembrane region" description="Helical" evidence="1">
    <location>
        <begin position="234"/>
        <end position="255"/>
    </location>
</feature>
<proteinExistence type="predicted"/>